<dbReference type="Gene3D" id="1.10.287.110">
    <property type="entry name" value="DnaJ domain"/>
    <property type="match status" value="1"/>
</dbReference>
<proteinExistence type="predicted"/>
<accession>M2RJJ1</accession>
<protein>
    <recommendedName>
        <fullName evidence="2">J domain-containing protein</fullName>
    </recommendedName>
</protein>
<dbReference type="Pfam" id="PF00226">
    <property type="entry name" value="DnaJ"/>
    <property type="match status" value="1"/>
</dbReference>
<dbReference type="InterPro" id="IPR018253">
    <property type="entry name" value="DnaJ_domain_CS"/>
</dbReference>
<dbReference type="SMART" id="SM00271">
    <property type="entry name" value="DnaJ"/>
    <property type="match status" value="1"/>
</dbReference>
<feature type="compositionally biased region" description="Polar residues" evidence="1">
    <location>
        <begin position="389"/>
        <end position="398"/>
    </location>
</feature>
<dbReference type="PROSITE" id="PS50076">
    <property type="entry name" value="DNAJ_2"/>
    <property type="match status" value="1"/>
</dbReference>
<evidence type="ECO:0000313" key="4">
    <source>
        <dbReference type="Proteomes" id="UP000016930"/>
    </source>
</evidence>
<dbReference type="PRINTS" id="PR00625">
    <property type="entry name" value="JDOMAIN"/>
</dbReference>
<dbReference type="CDD" id="cd06257">
    <property type="entry name" value="DnaJ"/>
    <property type="match status" value="1"/>
</dbReference>
<dbReference type="OrthoDB" id="442087at2759"/>
<dbReference type="GO" id="GO:0051082">
    <property type="term" value="F:unfolded protein binding"/>
    <property type="evidence" value="ECO:0007669"/>
    <property type="project" value="TreeGrafter"/>
</dbReference>
<feature type="compositionally biased region" description="Pro residues" evidence="1">
    <location>
        <begin position="77"/>
        <end position="89"/>
    </location>
</feature>
<reference evidence="3 4" key="1">
    <citation type="journal article" date="2012" name="Proc. Natl. Acad. Sci. U.S.A.">
        <title>Comparative genomics of Ceriporiopsis subvermispora and Phanerochaete chrysosporium provide insight into selective ligninolysis.</title>
        <authorList>
            <person name="Fernandez-Fueyo E."/>
            <person name="Ruiz-Duenas F.J."/>
            <person name="Ferreira P."/>
            <person name="Floudas D."/>
            <person name="Hibbett D.S."/>
            <person name="Canessa P."/>
            <person name="Larrondo L.F."/>
            <person name="James T.Y."/>
            <person name="Seelenfreund D."/>
            <person name="Lobos S."/>
            <person name="Polanco R."/>
            <person name="Tello M."/>
            <person name="Honda Y."/>
            <person name="Watanabe T."/>
            <person name="Watanabe T."/>
            <person name="Ryu J.S."/>
            <person name="Kubicek C.P."/>
            <person name="Schmoll M."/>
            <person name="Gaskell J."/>
            <person name="Hammel K.E."/>
            <person name="St John F.J."/>
            <person name="Vanden Wymelenberg A."/>
            <person name="Sabat G."/>
            <person name="Splinter BonDurant S."/>
            <person name="Syed K."/>
            <person name="Yadav J.S."/>
            <person name="Doddapaneni H."/>
            <person name="Subramanian V."/>
            <person name="Lavin J.L."/>
            <person name="Oguiza J.A."/>
            <person name="Perez G."/>
            <person name="Pisabarro A.G."/>
            <person name="Ramirez L."/>
            <person name="Santoyo F."/>
            <person name="Master E."/>
            <person name="Coutinho P.M."/>
            <person name="Henrissat B."/>
            <person name="Lombard V."/>
            <person name="Magnuson J.K."/>
            <person name="Kuees U."/>
            <person name="Hori C."/>
            <person name="Igarashi K."/>
            <person name="Samejima M."/>
            <person name="Held B.W."/>
            <person name="Barry K.W."/>
            <person name="LaButti K.M."/>
            <person name="Lapidus A."/>
            <person name="Lindquist E.A."/>
            <person name="Lucas S.M."/>
            <person name="Riley R."/>
            <person name="Salamov A.A."/>
            <person name="Hoffmeister D."/>
            <person name="Schwenk D."/>
            <person name="Hadar Y."/>
            <person name="Yarden O."/>
            <person name="de Vries R.P."/>
            <person name="Wiebenga A."/>
            <person name="Stenlid J."/>
            <person name="Eastwood D."/>
            <person name="Grigoriev I.V."/>
            <person name="Berka R.M."/>
            <person name="Blanchette R.A."/>
            <person name="Kersten P."/>
            <person name="Martinez A.T."/>
            <person name="Vicuna R."/>
            <person name="Cullen D."/>
        </authorList>
    </citation>
    <scope>NUCLEOTIDE SEQUENCE [LARGE SCALE GENOMIC DNA]</scope>
    <source>
        <strain evidence="3 4">B</strain>
    </source>
</reference>
<dbReference type="InterPro" id="IPR036869">
    <property type="entry name" value="J_dom_sf"/>
</dbReference>
<keyword evidence="4" id="KW-1185">Reference proteome</keyword>
<dbReference type="GO" id="GO:0005634">
    <property type="term" value="C:nucleus"/>
    <property type="evidence" value="ECO:0007669"/>
    <property type="project" value="TreeGrafter"/>
</dbReference>
<evidence type="ECO:0000259" key="2">
    <source>
        <dbReference type="PROSITE" id="PS50076"/>
    </source>
</evidence>
<evidence type="ECO:0000313" key="3">
    <source>
        <dbReference type="EMBL" id="EMD38946.1"/>
    </source>
</evidence>
<dbReference type="GO" id="GO:0044183">
    <property type="term" value="F:protein folding chaperone"/>
    <property type="evidence" value="ECO:0007669"/>
    <property type="project" value="TreeGrafter"/>
</dbReference>
<dbReference type="PANTHER" id="PTHR43948:SF10">
    <property type="entry name" value="MRJ, ISOFORM E"/>
    <property type="match status" value="1"/>
</dbReference>
<feature type="compositionally biased region" description="Pro residues" evidence="1">
    <location>
        <begin position="288"/>
        <end position="326"/>
    </location>
</feature>
<dbReference type="InterPro" id="IPR001623">
    <property type="entry name" value="DnaJ_domain"/>
</dbReference>
<dbReference type="Proteomes" id="UP000016930">
    <property type="component" value="Unassembled WGS sequence"/>
</dbReference>
<dbReference type="STRING" id="914234.M2RJJ1"/>
<name>M2RJJ1_CERS8</name>
<dbReference type="PANTHER" id="PTHR43948">
    <property type="entry name" value="DNAJ HOMOLOG SUBFAMILY B"/>
    <property type="match status" value="1"/>
</dbReference>
<dbReference type="PROSITE" id="PS00636">
    <property type="entry name" value="DNAJ_1"/>
    <property type="match status" value="1"/>
</dbReference>
<evidence type="ECO:0000256" key="1">
    <source>
        <dbReference type="SAM" id="MobiDB-lite"/>
    </source>
</evidence>
<feature type="region of interest" description="Disordered" evidence="1">
    <location>
        <begin position="226"/>
        <end position="407"/>
    </location>
</feature>
<feature type="domain" description="J" evidence="2">
    <location>
        <begin position="4"/>
        <end position="75"/>
    </location>
</feature>
<feature type="region of interest" description="Disordered" evidence="1">
    <location>
        <begin position="74"/>
        <end position="96"/>
    </location>
</feature>
<organism evidence="3 4">
    <name type="scientific">Ceriporiopsis subvermispora (strain B)</name>
    <name type="common">White-rot fungus</name>
    <name type="synonym">Gelatoporia subvermispora</name>
    <dbReference type="NCBI Taxonomy" id="914234"/>
    <lineage>
        <taxon>Eukaryota</taxon>
        <taxon>Fungi</taxon>
        <taxon>Dikarya</taxon>
        <taxon>Basidiomycota</taxon>
        <taxon>Agaricomycotina</taxon>
        <taxon>Agaricomycetes</taxon>
        <taxon>Polyporales</taxon>
        <taxon>Gelatoporiaceae</taxon>
        <taxon>Gelatoporia</taxon>
    </lineage>
</organism>
<dbReference type="HOGENOM" id="CLU_040678_0_0_1"/>
<gene>
    <name evidence="3" type="ORF">CERSUDRAFT_81740</name>
</gene>
<dbReference type="EMBL" id="KB445794">
    <property type="protein sequence ID" value="EMD38946.1"/>
    <property type="molecule type" value="Genomic_DNA"/>
</dbReference>
<feature type="region of interest" description="Disordered" evidence="1">
    <location>
        <begin position="27"/>
        <end position="46"/>
    </location>
</feature>
<dbReference type="AlphaFoldDB" id="M2RJJ1"/>
<dbReference type="SUPFAM" id="SSF46565">
    <property type="entry name" value="Chaperone J-domain"/>
    <property type="match status" value="1"/>
</dbReference>
<dbReference type="GO" id="GO:0051087">
    <property type="term" value="F:protein-folding chaperone binding"/>
    <property type="evidence" value="ECO:0007669"/>
    <property type="project" value="TreeGrafter"/>
</dbReference>
<feature type="compositionally biased region" description="Polar residues" evidence="1">
    <location>
        <begin position="334"/>
        <end position="352"/>
    </location>
</feature>
<sequence length="407" mass="44938">MATNLYEVLGVNKNASPEEIRKAYRKRALQTHPDRIPPTATPDEKKAAEEQFRKVNNAYEVLTDDSNRKLYDRYGVWPPPEPSAEPQPNPRSNYHRATVDPFGSNPFSSDPFFSSGFGFGPHRPFTFTDPFVLFNSLFGDLHGAFEENPFFSDPFLSPFDSRSPFGMDPFERAMVSPFGSRSPFGSLFGPSPTMHGLPGSSSSTRSYSAVSRSIGMNGQWVSQSKMTRTVNGRTETIHKRRDAQGNEHITYSSPEGERYTINGVEQPQPGHSISAPPPPPTTFQTRPQSPPMINAPPPPLQPLFVPPPPQVTNYHTPPPQPQPQPQPQAHGGYNYNTPQSNQYSGASSNYPAQPTAHYSLPSASQTQPAPVPSRFTYPDPRRSHDRASYSGSSTQSGHGSRGKCYSL</sequence>
<dbReference type="GO" id="GO:0005737">
    <property type="term" value="C:cytoplasm"/>
    <property type="evidence" value="ECO:0007669"/>
    <property type="project" value="TreeGrafter"/>
</dbReference>